<evidence type="ECO:0000256" key="5">
    <source>
        <dbReference type="ARBA" id="ARBA00022448"/>
    </source>
</evidence>
<evidence type="ECO:0000256" key="13">
    <source>
        <dbReference type="ARBA" id="ARBA00048332"/>
    </source>
</evidence>
<dbReference type="InterPro" id="IPR017896">
    <property type="entry name" value="4Fe4S_Fe-S-bd"/>
</dbReference>
<keyword evidence="10 14" id="KW-0408">Iron</keyword>
<evidence type="ECO:0000313" key="18">
    <source>
        <dbReference type="Proteomes" id="UP001366166"/>
    </source>
</evidence>
<accession>A0AAU9EK89</accession>
<dbReference type="GO" id="GO:0030976">
    <property type="term" value="F:thiamine pyrophosphate binding"/>
    <property type="evidence" value="ECO:0007669"/>
    <property type="project" value="InterPro"/>
</dbReference>
<dbReference type="InterPro" id="IPR017721">
    <property type="entry name" value="IorA"/>
</dbReference>
<proteinExistence type="predicted"/>
<feature type="binding site" evidence="15">
    <location>
        <position position="620"/>
    </location>
    <ligand>
        <name>[4Fe-4S] cluster</name>
        <dbReference type="ChEBI" id="CHEBI:49883"/>
        <label>2</label>
    </ligand>
</feature>
<feature type="binding site" evidence="15">
    <location>
        <position position="598"/>
    </location>
    <ligand>
        <name>[4Fe-4S] cluster</name>
        <dbReference type="ChEBI" id="CHEBI:49883"/>
        <label>2</label>
    </ligand>
</feature>
<dbReference type="Gene3D" id="3.30.70.20">
    <property type="match status" value="1"/>
</dbReference>
<dbReference type="SUPFAM" id="SSF52922">
    <property type="entry name" value="TK C-terminal domain-like"/>
    <property type="match status" value="1"/>
</dbReference>
<dbReference type="InterPro" id="IPR029061">
    <property type="entry name" value="THDP-binding"/>
</dbReference>
<reference evidence="18" key="1">
    <citation type="journal article" date="2023" name="Arch. Microbiol.">
        <title>Desulfoferula mesophilus gen. nov. sp. nov., a mesophilic sulfate-reducing bacterium isolated from a brackish lake sediment.</title>
        <authorList>
            <person name="Watanabe T."/>
            <person name="Yabe T."/>
            <person name="Tsuji J.M."/>
            <person name="Fukui M."/>
        </authorList>
    </citation>
    <scope>NUCLEOTIDE SEQUENCE [LARGE SCALE GENOMIC DNA]</scope>
    <source>
        <strain evidence="18">12FAK</strain>
    </source>
</reference>
<dbReference type="Gene3D" id="3.40.50.920">
    <property type="match status" value="1"/>
</dbReference>
<keyword evidence="11 14" id="KW-0411">Iron-sulfur</keyword>
<feature type="domain" description="4Fe-4S ferredoxin-type" evidence="16">
    <location>
        <begin position="608"/>
        <end position="637"/>
    </location>
</feature>
<keyword evidence="18" id="KW-1185">Reference proteome</keyword>
<evidence type="ECO:0000256" key="3">
    <source>
        <dbReference type="ARBA" id="ARBA00012812"/>
    </source>
</evidence>
<dbReference type="PANTHER" id="PTHR43710">
    <property type="entry name" value="2-HYDROXYACYL-COA LYASE"/>
    <property type="match status" value="1"/>
</dbReference>
<dbReference type="RefSeq" id="WP_338600221.1">
    <property type="nucleotide sequence ID" value="NZ_AP028679.1"/>
</dbReference>
<feature type="domain" description="4Fe-4S ferredoxin-type" evidence="16">
    <location>
        <begin position="575"/>
        <end position="606"/>
    </location>
</feature>
<organism evidence="17 18">
    <name type="scientific">Desulfoferula mesophila</name>
    <dbReference type="NCBI Taxonomy" id="3058419"/>
    <lineage>
        <taxon>Bacteria</taxon>
        <taxon>Pseudomonadati</taxon>
        <taxon>Thermodesulfobacteriota</taxon>
        <taxon>Desulfarculia</taxon>
        <taxon>Desulfarculales</taxon>
        <taxon>Desulfarculaceae</taxon>
        <taxon>Desulfoferula</taxon>
    </lineage>
</organism>
<keyword evidence="7 14" id="KW-0479">Metal-binding</keyword>
<comment type="cofactor">
    <cofactor evidence="14 15">
        <name>[4Fe-4S] cluster</name>
        <dbReference type="ChEBI" id="CHEBI:49883"/>
    </cofactor>
    <text evidence="14 15">Binds 2 [4Fe-4S] clusters. In this family the first cluster has a non-standard and varying [4Fe-4S] binding motif CX(2)CX(2)CX(4-5)CP.</text>
</comment>
<evidence type="ECO:0000256" key="14">
    <source>
        <dbReference type="PIRNR" id="PIRNR006439"/>
    </source>
</evidence>
<dbReference type="CDD" id="cd07034">
    <property type="entry name" value="TPP_PYR_PFOR_IOR-alpha_like"/>
    <property type="match status" value="1"/>
</dbReference>
<evidence type="ECO:0000256" key="9">
    <source>
        <dbReference type="ARBA" id="ARBA00023002"/>
    </source>
</evidence>
<dbReference type="GO" id="GO:0051539">
    <property type="term" value="F:4 iron, 4 sulfur cluster binding"/>
    <property type="evidence" value="ECO:0007669"/>
    <property type="project" value="UniProtKB-UniRule"/>
</dbReference>
<dbReference type="InterPro" id="IPR033412">
    <property type="entry name" value="PFOR_II"/>
</dbReference>
<keyword evidence="9 14" id="KW-0560">Oxidoreductase</keyword>
<evidence type="ECO:0000256" key="6">
    <source>
        <dbReference type="ARBA" id="ARBA00022485"/>
    </source>
</evidence>
<feature type="binding site" evidence="15">
    <location>
        <position position="592"/>
    </location>
    <ligand>
        <name>[4Fe-4S] cluster</name>
        <dbReference type="ChEBI" id="CHEBI:49883"/>
        <label>1</label>
    </ligand>
</feature>
<comment type="catalytic activity">
    <reaction evidence="13 14">
        <text>indole-3-pyruvate + 2 oxidized [2Fe-2S]-[ferredoxin] + CoA = (indol-3-yl)acetyl-CoA + 2 reduced [2Fe-2S]-[ferredoxin] + CO2 + H(+)</text>
        <dbReference type="Rhea" id="RHEA:12645"/>
        <dbReference type="Rhea" id="RHEA-COMP:10000"/>
        <dbReference type="Rhea" id="RHEA-COMP:10001"/>
        <dbReference type="ChEBI" id="CHEBI:15378"/>
        <dbReference type="ChEBI" id="CHEBI:16526"/>
        <dbReference type="ChEBI" id="CHEBI:17640"/>
        <dbReference type="ChEBI" id="CHEBI:33737"/>
        <dbReference type="ChEBI" id="CHEBI:33738"/>
        <dbReference type="ChEBI" id="CHEBI:57271"/>
        <dbReference type="ChEBI" id="CHEBI:57287"/>
        <dbReference type="EC" id="1.2.7.8"/>
    </reaction>
</comment>
<comment type="function">
    <text evidence="1 14">Catalyzes the ferredoxin-dependent oxidative decarboxylation of arylpyruvates.</text>
</comment>
<feature type="binding site" evidence="15">
    <location>
        <position position="623"/>
    </location>
    <ligand>
        <name>[4Fe-4S] cluster</name>
        <dbReference type="ChEBI" id="CHEBI:49883"/>
        <label>2</label>
    </ligand>
</feature>
<dbReference type="GO" id="GO:0043805">
    <property type="term" value="F:indolepyruvate ferredoxin oxidoreductase activity"/>
    <property type="evidence" value="ECO:0007669"/>
    <property type="project" value="UniProtKB-UniRule"/>
</dbReference>
<evidence type="ECO:0000256" key="15">
    <source>
        <dbReference type="PIRSR" id="PIRSR006439-50"/>
    </source>
</evidence>
<feature type="binding site" evidence="15">
    <location>
        <position position="617"/>
    </location>
    <ligand>
        <name>[4Fe-4S] cluster</name>
        <dbReference type="ChEBI" id="CHEBI:49883"/>
        <label>2</label>
    </ligand>
</feature>
<name>A0AAU9EK89_9BACT</name>
<evidence type="ECO:0000259" key="16">
    <source>
        <dbReference type="PROSITE" id="PS51379"/>
    </source>
</evidence>
<evidence type="ECO:0000256" key="7">
    <source>
        <dbReference type="ARBA" id="ARBA00022723"/>
    </source>
</evidence>
<protein>
    <recommendedName>
        <fullName evidence="4 14">Indolepyruvate oxidoreductase subunit IorA</fullName>
        <shortName evidence="14">IOR</shortName>
        <ecNumber evidence="3 14">1.2.7.8</ecNumber>
    </recommendedName>
    <alternativeName>
        <fullName evidence="12 14">Indolepyruvate ferredoxin oxidoreductase subunit alpha</fullName>
    </alternativeName>
</protein>
<keyword evidence="8 14" id="KW-0249">Electron transport</keyword>
<dbReference type="InterPro" id="IPR009014">
    <property type="entry name" value="Transketo_C/PFOR_II"/>
</dbReference>
<dbReference type="InterPro" id="IPR011766">
    <property type="entry name" value="TPP_enzyme_TPP-bd"/>
</dbReference>
<evidence type="ECO:0000256" key="11">
    <source>
        <dbReference type="ARBA" id="ARBA00023014"/>
    </source>
</evidence>
<dbReference type="Pfam" id="PF02775">
    <property type="entry name" value="TPP_enzyme_C"/>
    <property type="match status" value="1"/>
</dbReference>
<evidence type="ECO:0000256" key="10">
    <source>
        <dbReference type="ARBA" id="ARBA00023004"/>
    </source>
</evidence>
<keyword evidence="6 14" id="KW-0004">4Fe-4S</keyword>
<dbReference type="SUPFAM" id="SSF52518">
    <property type="entry name" value="Thiamin diphosphate-binding fold (THDP-binding)"/>
    <property type="match status" value="2"/>
</dbReference>
<dbReference type="Gene3D" id="3.40.50.970">
    <property type="match status" value="2"/>
</dbReference>
<gene>
    <name evidence="17" type="ORF">FAK_26650</name>
</gene>
<evidence type="ECO:0000256" key="12">
    <source>
        <dbReference type="ARBA" id="ARBA00030514"/>
    </source>
</evidence>
<dbReference type="PIRSF" id="PIRSF006439">
    <property type="entry name" value="Indolepyruvate_ferr_oxidored"/>
    <property type="match status" value="1"/>
</dbReference>
<dbReference type="PANTHER" id="PTHR43710:SF7">
    <property type="entry name" value="INDOLEPYRUVATE OXIDOREDUCTASE SUBUNIT IORA"/>
    <property type="match status" value="1"/>
</dbReference>
<evidence type="ECO:0000256" key="1">
    <source>
        <dbReference type="ARBA" id="ARBA00002995"/>
    </source>
</evidence>
<dbReference type="Proteomes" id="UP001366166">
    <property type="component" value="Chromosome"/>
</dbReference>
<evidence type="ECO:0000256" key="2">
    <source>
        <dbReference type="ARBA" id="ARBA00011238"/>
    </source>
</evidence>
<dbReference type="InterPro" id="IPR017900">
    <property type="entry name" value="4Fe4S_Fe_S_CS"/>
</dbReference>
<dbReference type="CDD" id="cd02008">
    <property type="entry name" value="TPP_IOR_alpha"/>
    <property type="match status" value="1"/>
</dbReference>
<dbReference type="PROSITE" id="PS51379">
    <property type="entry name" value="4FE4S_FER_2"/>
    <property type="match status" value="2"/>
</dbReference>
<sequence length="639" mass="68310">MSEQKTKTAETQKVFLLGNEALVRGALEAGVDYASAYPGTPSSEIIERLSHEAKKRGIHVEWSSNEKVACEGAGAAAVAGLGSLAAMKNAGLAVALDFLTHCSLTGLGDQGGSMVVVVCDDPDAHSSGDETDSRWQARFAYAPMLEPTNVAEAREMIRYCFDLSREYDCYVFLRSYTRLSHGSSIVELGPLPEAKKGQAHPDCSAAVNPYLGKVHHVMALERLAKIKEVFETSKFNEYFGPEDAELLVIASGNGVSCGREALEMLGLEDQVGLLKLATLWPFPTELVRARAKQAKQILVLEEVDPVVEVLVKDALNGTEAASVPVLGKESGHVPMAGEITPDRALDALGKLTGKTHQGPGEAYQAKLKQITDEMLISRGLTWCPGCPHRASFWALDKAVKAEGGEVYVTGDIGCYTLDVFPEGKCQMNMLHAMGSSIGLASGLGQMHKFGWDKPVVSICGDSTFYHAVLPGLVSAIYNQANLVHVVLDNSATAMTGFQAHAGVGYNAMGEAAPKIDVVKLCEALGVPVTVADPFDIRGATKALRGVMAEGQGVRILVLRRACELVRMKADKNKPYKVVVNQDKCKGEECGTCYSKFRCPALLKDPVTGKASIREDACPGCGACASVCPFKAIEIQEVAK</sequence>
<dbReference type="SUPFAM" id="SSF54862">
    <property type="entry name" value="4Fe-4S ferredoxins"/>
    <property type="match status" value="1"/>
</dbReference>
<keyword evidence="5 14" id="KW-0813">Transport</keyword>
<feature type="binding site" evidence="15">
    <location>
        <position position="584"/>
    </location>
    <ligand>
        <name>[4Fe-4S] cluster</name>
        <dbReference type="ChEBI" id="CHEBI:49883"/>
        <label>1</label>
    </ligand>
</feature>
<comment type="subunit">
    <text evidence="2">Heterodimer of the IorA and IorB subunits.</text>
</comment>
<evidence type="ECO:0000313" key="17">
    <source>
        <dbReference type="EMBL" id="BEQ15599.1"/>
    </source>
</evidence>
<feature type="binding site" evidence="15">
    <location>
        <position position="627"/>
    </location>
    <ligand>
        <name>[4Fe-4S] cluster</name>
        <dbReference type="ChEBI" id="CHEBI:49883"/>
        <label>1</label>
    </ligand>
</feature>
<dbReference type="GO" id="GO:0046872">
    <property type="term" value="F:metal ion binding"/>
    <property type="evidence" value="ECO:0007669"/>
    <property type="project" value="UniProtKB-UniRule"/>
</dbReference>
<dbReference type="FunFam" id="3.40.50.970:FF:000039">
    <property type="entry name" value="Indolepyruvate oxidoreductase subunit IorA"/>
    <property type="match status" value="1"/>
</dbReference>
<dbReference type="EMBL" id="AP028679">
    <property type="protein sequence ID" value="BEQ15599.1"/>
    <property type="molecule type" value="Genomic_DNA"/>
</dbReference>
<dbReference type="InterPro" id="IPR002880">
    <property type="entry name" value="Pyrv_Fd/Flavodoxin_OxRdtase_N"/>
</dbReference>
<dbReference type="Pfam" id="PF17147">
    <property type="entry name" value="PFOR_II"/>
    <property type="match status" value="1"/>
</dbReference>
<dbReference type="EC" id="1.2.7.8" evidence="3 14"/>
<feature type="binding site" evidence="15">
    <location>
        <position position="589"/>
    </location>
    <ligand>
        <name>[4Fe-4S] cluster</name>
        <dbReference type="ChEBI" id="CHEBI:49883"/>
        <label>1</label>
    </ligand>
</feature>
<evidence type="ECO:0000256" key="4">
    <source>
        <dbReference type="ARBA" id="ARBA00017710"/>
    </source>
</evidence>
<dbReference type="InterPro" id="IPR045025">
    <property type="entry name" value="HACL1-like"/>
</dbReference>
<evidence type="ECO:0000256" key="8">
    <source>
        <dbReference type="ARBA" id="ARBA00022982"/>
    </source>
</evidence>
<dbReference type="KEGG" id="dmp:FAK_26650"/>
<dbReference type="Pfam" id="PF00037">
    <property type="entry name" value="Fer4"/>
    <property type="match status" value="1"/>
</dbReference>
<dbReference type="PROSITE" id="PS00198">
    <property type="entry name" value="4FE4S_FER_1"/>
    <property type="match status" value="1"/>
</dbReference>
<dbReference type="GO" id="GO:0044281">
    <property type="term" value="P:small molecule metabolic process"/>
    <property type="evidence" value="ECO:0007669"/>
    <property type="project" value="UniProtKB-ARBA"/>
</dbReference>
<dbReference type="AlphaFoldDB" id="A0AAU9EK89"/>